<accession>A0A9N9G8D5</accession>
<dbReference type="EMBL" id="CAJVQA010003824">
    <property type="protein sequence ID" value="CAG8584459.1"/>
    <property type="molecule type" value="Genomic_DNA"/>
</dbReference>
<organism evidence="1 2">
    <name type="scientific">Cetraspora pellucida</name>
    <dbReference type="NCBI Taxonomy" id="1433469"/>
    <lineage>
        <taxon>Eukaryota</taxon>
        <taxon>Fungi</taxon>
        <taxon>Fungi incertae sedis</taxon>
        <taxon>Mucoromycota</taxon>
        <taxon>Glomeromycotina</taxon>
        <taxon>Glomeromycetes</taxon>
        <taxon>Diversisporales</taxon>
        <taxon>Gigasporaceae</taxon>
        <taxon>Cetraspora</taxon>
    </lineage>
</organism>
<dbReference type="AlphaFoldDB" id="A0A9N9G8D5"/>
<reference evidence="1" key="1">
    <citation type="submission" date="2021-06" db="EMBL/GenBank/DDBJ databases">
        <authorList>
            <person name="Kallberg Y."/>
            <person name="Tangrot J."/>
            <person name="Rosling A."/>
        </authorList>
    </citation>
    <scope>NUCLEOTIDE SEQUENCE</scope>
    <source>
        <strain evidence="1">FL966</strain>
    </source>
</reference>
<evidence type="ECO:0000313" key="2">
    <source>
        <dbReference type="Proteomes" id="UP000789759"/>
    </source>
</evidence>
<evidence type="ECO:0000313" key="1">
    <source>
        <dbReference type="EMBL" id="CAG8584459.1"/>
    </source>
</evidence>
<keyword evidence="2" id="KW-1185">Reference proteome</keyword>
<protein>
    <submittedName>
        <fullName evidence="1">22550_t:CDS:1</fullName>
    </submittedName>
</protein>
<comment type="caution">
    <text evidence="1">The sequence shown here is derived from an EMBL/GenBank/DDBJ whole genome shotgun (WGS) entry which is preliminary data.</text>
</comment>
<dbReference type="OrthoDB" id="2433477at2759"/>
<gene>
    <name evidence="1" type="ORF">CPELLU_LOCUS6247</name>
</gene>
<name>A0A9N9G8D5_9GLOM</name>
<sequence length="275" mass="31479">MPCYADTIVRIKHVRRNKKEDSRTFSLWAIGAYPIGTEDLEMEMTLPMPINPDDRDPDSQALFKRDEYFSVGGKIVPGTYAGNKRLKMLVTNSTNISIDGKASNKCPMKVSLVGIPQKMPLDIRHTENSVIDLLVSDYLLHQQYNYIVKVVFPHVNQFKHYKTSVRPHESILFVVGQLEIIDNEIYVYARELSYIDSLSTKKKDYEPNNHEVTLITTNTTRSKLLYAHKNAFKNSDVKYSDDTQEEIISSTSTGSEYFESMYQDDLSGDDDLPDV</sequence>
<dbReference type="Proteomes" id="UP000789759">
    <property type="component" value="Unassembled WGS sequence"/>
</dbReference>
<proteinExistence type="predicted"/>